<evidence type="ECO:0000256" key="4">
    <source>
        <dbReference type="ARBA" id="ARBA00023163"/>
    </source>
</evidence>
<dbReference type="InterPro" id="IPR003340">
    <property type="entry name" value="B3_DNA-bd"/>
</dbReference>
<evidence type="ECO:0000256" key="2">
    <source>
        <dbReference type="ARBA" id="ARBA00023015"/>
    </source>
</evidence>
<proteinExistence type="predicted"/>
<dbReference type="Pfam" id="PF02362">
    <property type="entry name" value="B3"/>
    <property type="match status" value="1"/>
</dbReference>
<dbReference type="SMART" id="SM01019">
    <property type="entry name" value="B3"/>
    <property type="match status" value="1"/>
</dbReference>
<dbReference type="PROSITE" id="PS50863">
    <property type="entry name" value="B3"/>
    <property type="match status" value="1"/>
</dbReference>
<keyword evidence="4" id="KW-0804">Transcription</keyword>
<gene>
    <name evidence="7" type="ORF">RND81_03G240800</name>
</gene>
<keyword evidence="8" id="KW-1185">Reference proteome</keyword>
<evidence type="ECO:0000313" key="7">
    <source>
        <dbReference type="EMBL" id="KAK9743460.1"/>
    </source>
</evidence>
<feature type="domain" description="TF-B3" evidence="6">
    <location>
        <begin position="29"/>
        <end position="126"/>
    </location>
</feature>
<dbReference type="AlphaFoldDB" id="A0AAW1M7A9"/>
<protein>
    <recommendedName>
        <fullName evidence="6">TF-B3 domain-containing protein</fullName>
    </recommendedName>
</protein>
<evidence type="ECO:0000256" key="5">
    <source>
        <dbReference type="ARBA" id="ARBA00023242"/>
    </source>
</evidence>
<comment type="subcellular location">
    <subcellularLocation>
        <location evidence="1">Nucleus</location>
    </subcellularLocation>
</comment>
<name>A0AAW1M7A9_SAPOF</name>
<dbReference type="GO" id="GO:0003677">
    <property type="term" value="F:DNA binding"/>
    <property type="evidence" value="ECO:0007669"/>
    <property type="project" value="UniProtKB-KW"/>
</dbReference>
<organism evidence="7 8">
    <name type="scientific">Saponaria officinalis</name>
    <name type="common">Common soapwort</name>
    <name type="synonym">Lychnis saponaria</name>
    <dbReference type="NCBI Taxonomy" id="3572"/>
    <lineage>
        <taxon>Eukaryota</taxon>
        <taxon>Viridiplantae</taxon>
        <taxon>Streptophyta</taxon>
        <taxon>Embryophyta</taxon>
        <taxon>Tracheophyta</taxon>
        <taxon>Spermatophyta</taxon>
        <taxon>Magnoliopsida</taxon>
        <taxon>eudicotyledons</taxon>
        <taxon>Gunneridae</taxon>
        <taxon>Pentapetalae</taxon>
        <taxon>Caryophyllales</taxon>
        <taxon>Caryophyllaceae</taxon>
        <taxon>Caryophylleae</taxon>
        <taxon>Saponaria</taxon>
    </lineage>
</organism>
<reference evidence="7" key="1">
    <citation type="submission" date="2024-03" db="EMBL/GenBank/DDBJ databases">
        <title>WGS assembly of Saponaria officinalis var. Norfolk2.</title>
        <authorList>
            <person name="Jenkins J."/>
            <person name="Shu S."/>
            <person name="Grimwood J."/>
            <person name="Barry K."/>
            <person name="Goodstein D."/>
            <person name="Schmutz J."/>
            <person name="Leebens-Mack J."/>
            <person name="Osbourn A."/>
        </authorList>
    </citation>
    <scope>NUCLEOTIDE SEQUENCE [LARGE SCALE GENOMIC DNA]</scope>
    <source>
        <strain evidence="7">JIC</strain>
    </source>
</reference>
<evidence type="ECO:0000259" key="6">
    <source>
        <dbReference type="PROSITE" id="PS50863"/>
    </source>
</evidence>
<dbReference type="GO" id="GO:0005634">
    <property type="term" value="C:nucleus"/>
    <property type="evidence" value="ECO:0007669"/>
    <property type="project" value="UniProtKB-SubCell"/>
</dbReference>
<dbReference type="EMBL" id="JBDFQZ010000003">
    <property type="protein sequence ID" value="KAK9743460.1"/>
    <property type="molecule type" value="Genomic_DNA"/>
</dbReference>
<sequence length="147" mass="16461">MDQECVSKPVSAIICVDDDDTEPLSGKPLFHVTLCKSHVSATHLPVPKKFFGLLPEKANVPVILTRGSRSWEMKYYGTHITQRRLSQGWKAFIDDNILNVGDVCLFELMSCEVSLIKFKVQVLRGDLPSVLVLDREVCNSDISILQS</sequence>
<accession>A0AAW1M7A9</accession>
<dbReference type="CDD" id="cd10017">
    <property type="entry name" value="B3_DNA"/>
    <property type="match status" value="1"/>
</dbReference>
<evidence type="ECO:0000256" key="1">
    <source>
        <dbReference type="ARBA" id="ARBA00004123"/>
    </source>
</evidence>
<dbReference type="SUPFAM" id="SSF101936">
    <property type="entry name" value="DNA-binding pseudobarrel domain"/>
    <property type="match status" value="1"/>
</dbReference>
<dbReference type="InterPro" id="IPR015300">
    <property type="entry name" value="DNA-bd_pseudobarrel_sf"/>
</dbReference>
<keyword evidence="2" id="KW-0805">Transcription regulation</keyword>
<evidence type="ECO:0000256" key="3">
    <source>
        <dbReference type="ARBA" id="ARBA00023125"/>
    </source>
</evidence>
<keyword evidence="5" id="KW-0539">Nucleus</keyword>
<comment type="caution">
    <text evidence="7">The sequence shown here is derived from an EMBL/GenBank/DDBJ whole genome shotgun (WGS) entry which is preliminary data.</text>
</comment>
<dbReference type="InterPro" id="IPR044837">
    <property type="entry name" value="REM16-like"/>
</dbReference>
<evidence type="ECO:0000313" key="8">
    <source>
        <dbReference type="Proteomes" id="UP001443914"/>
    </source>
</evidence>
<dbReference type="PANTHER" id="PTHR31391:SF64">
    <property type="entry name" value="B3 DOMAIN-CONTAINING PROTEIN OS06G0112300"/>
    <property type="match status" value="1"/>
</dbReference>
<keyword evidence="3" id="KW-0238">DNA-binding</keyword>
<dbReference type="PANTHER" id="PTHR31391">
    <property type="entry name" value="B3 DOMAIN-CONTAINING PROTEIN OS11G0197600-RELATED"/>
    <property type="match status" value="1"/>
</dbReference>
<dbReference type="Proteomes" id="UP001443914">
    <property type="component" value="Unassembled WGS sequence"/>
</dbReference>
<dbReference type="Gene3D" id="2.40.330.10">
    <property type="entry name" value="DNA-binding pseudobarrel domain"/>
    <property type="match status" value="1"/>
</dbReference>